<dbReference type="OrthoDB" id="2448307at2759"/>
<evidence type="ECO:0000256" key="1">
    <source>
        <dbReference type="SAM" id="Phobius"/>
    </source>
</evidence>
<dbReference type="InterPro" id="IPR056691">
    <property type="entry name" value="DUF7789"/>
</dbReference>
<dbReference type="Ensembl" id="ENSSORT00005007944.1">
    <property type="protein sequence ID" value="ENSSORP00005007663.1"/>
    <property type="gene ID" value="ENSSORG00005004342.1"/>
</dbReference>
<sequence length="338" mass="38121">MEEISPLLGVRPQEDPELLSPNLRPRHQNLVPTPCGPRKRWSELSCPLRLYYSFTILSLLVLVGITLSSIVKQRMSRDVSDEDNFTVSLILLVGNLFCIYYISRGVLQENRQELMAFILCIAVIMVRSLVNFIVQGSKGKQELEPRFVYIMVLGVFHIIVCTMCLIWRPNMMAFRVGGALESLQDQYFLLNLCFSMVTFDLQAQLCLCILITTTESNMSATNAIILGVGVFWAVVVAAVGAVAVLKEARVLVWTFMVLNLPQVAFFIYVMYEIIKQWYSDSVYIMEAAAVTGALVSLLIKGVLLCVLVRLVQRFGQGLRERMFEASKAVAEPEDEGRR</sequence>
<keyword evidence="1" id="KW-1133">Transmembrane helix</keyword>
<feature type="transmembrane region" description="Helical" evidence="1">
    <location>
        <begin position="146"/>
        <end position="168"/>
    </location>
</feature>
<organism evidence="3 4">
    <name type="scientific">Sphaeramia orbicularis</name>
    <name type="common">orbiculate cardinalfish</name>
    <dbReference type="NCBI Taxonomy" id="375764"/>
    <lineage>
        <taxon>Eukaryota</taxon>
        <taxon>Metazoa</taxon>
        <taxon>Chordata</taxon>
        <taxon>Craniata</taxon>
        <taxon>Vertebrata</taxon>
        <taxon>Euteleostomi</taxon>
        <taxon>Actinopterygii</taxon>
        <taxon>Neopterygii</taxon>
        <taxon>Teleostei</taxon>
        <taxon>Neoteleostei</taxon>
        <taxon>Acanthomorphata</taxon>
        <taxon>Gobiaria</taxon>
        <taxon>Kurtiformes</taxon>
        <taxon>Apogonoidei</taxon>
        <taxon>Apogonidae</taxon>
        <taxon>Apogoninae</taxon>
        <taxon>Sphaeramia</taxon>
    </lineage>
</organism>
<evidence type="ECO:0000313" key="3">
    <source>
        <dbReference type="Ensembl" id="ENSSORP00005007663.1"/>
    </source>
</evidence>
<dbReference type="AlphaFoldDB" id="A0A672YSV8"/>
<gene>
    <name evidence="3" type="primary">LOC115421816</name>
</gene>
<feature type="domain" description="DUF7789" evidence="2">
    <location>
        <begin position="178"/>
        <end position="308"/>
    </location>
</feature>
<dbReference type="PANTHER" id="PTHR39299:SF1">
    <property type="entry name" value="TRANSMEMBRANE PROTEIN"/>
    <property type="match status" value="1"/>
</dbReference>
<feature type="transmembrane region" description="Helical" evidence="1">
    <location>
        <begin position="50"/>
        <end position="71"/>
    </location>
</feature>
<proteinExistence type="predicted"/>
<keyword evidence="4" id="KW-1185">Reference proteome</keyword>
<name>A0A672YSV8_9TELE</name>
<reference evidence="3" key="2">
    <citation type="submission" date="2025-08" db="UniProtKB">
        <authorList>
            <consortium name="Ensembl"/>
        </authorList>
    </citation>
    <scope>IDENTIFICATION</scope>
</reference>
<feature type="transmembrane region" description="Helical" evidence="1">
    <location>
        <begin position="283"/>
        <end position="311"/>
    </location>
</feature>
<feature type="domain" description="DUF7789" evidence="2">
    <location>
        <begin position="35"/>
        <end position="165"/>
    </location>
</feature>
<dbReference type="GeneID" id="115421816"/>
<evidence type="ECO:0000259" key="2">
    <source>
        <dbReference type="Pfam" id="PF25044"/>
    </source>
</evidence>
<accession>A0A672YSV8</accession>
<keyword evidence="1" id="KW-0812">Transmembrane</keyword>
<feature type="transmembrane region" description="Helical" evidence="1">
    <location>
        <begin position="83"/>
        <end position="102"/>
    </location>
</feature>
<feature type="transmembrane region" description="Helical" evidence="1">
    <location>
        <begin position="250"/>
        <end position="271"/>
    </location>
</feature>
<feature type="transmembrane region" description="Helical" evidence="1">
    <location>
        <begin position="223"/>
        <end position="244"/>
    </location>
</feature>
<protein>
    <submittedName>
        <fullName evidence="3">Uncharacterized LOC115421813</fullName>
    </submittedName>
</protein>
<feature type="transmembrane region" description="Helical" evidence="1">
    <location>
        <begin position="188"/>
        <end position="211"/>
    </location>
</feature>
<dbReference type="Pfam" id="PF25044">
    <property type="entry name" value="DUF7789"/>
    <property type="match status" value="2"/>
</dbReference>
<dbReference type="Proteomes" id="UP000472271">
    <property type="component" value="Chromosome 7"/>
</dbReference>
<dbReference type="RefSeq" id="XP_029993620.1">
    <property type="nucleotide sequence ID" value="XM_030137760.1"/>
</dbReference>
<reference evidence="3" key="1">
    <citation type="submission" date="2019-06" db="EMBL/GenBank/DDBJ databases">
        <authorList>
            <consortium name="Wellcome Sanger Institute Data Sharing"/>
        </authorList>
    </citation>
    <scope>NUCLEOTIDE SEQUENCE [LARGE SCALE GENOMIC DNA]</scope>
</reference>
<evidence type="ECO:0000313" key="4">
    <source>
        <dbReference type="Proteomes" id="UP000472271"/>
    </source>
</evidence>
<keyword evidence="1" id="KW-0472">Membrane</keyword>
<reference evidence="3" key="3">
    <citation type="submission" date="2025-09" db="UniProtKB">
        <authorList>
            <consortium name="Ensembl"/>
        </authorList>
    </citation>
    <scope>IDENTIFICATION</scope>
</reference>
<feature type="transmembrane region" description="Helical" evidence="1">
    <location>
        <begin position="114"/>
        <end position="134"/>
    </location>
</feature>
<dbReference type="PANTHER" id="PTHR39299">
    <property type="entry name" value="TRANSMEMBRANE PROTEIN"/>
    <property type="match status" value="1"/>
</dbReference>